<organism evidence="1">
    <name type="scientific">uncultured Caudovirales phage</name>
    <dbReference type="NCBI Taxonomy" id="2100421"/>
    <lineage>
        <taxon>Viruses</taxon>
        <taxon>Duplodnaviria</taxon>
        <taxon>Heunggongvirae</taxon>
        <taxon>Uroviricota</taxon>
        <taxon>Caudoviricetes</taxon>
        <taxon>Peduoviridae</taxon>
        <taxon>Maltschvirus</taxon>
        <taxon>Maltschvirus maltsch</taxon>
    </lineage>
</organism>
<dbReference type="EMBL" id="LR797213">
    <property type="protein sequence ID" value="CAB4194613.1"/>
    <property type="molecule type" value="Genomic_DNA"/>
</dbReference>
<proteinExistence type="predicted"/>
<reference evidence="1" key="1">
    <citation type="submission" date="2020-05" db="EMBL/GenBank/DDBJ databases">
        <authorList>
            <person name="Chiriac C."/>
            <person name="Salcher M."/>
            <person name="Ghai R."/>
            <person name="Kavagutti S V."/>
        </authorList>
    </citation>
    <scope>NUCLEOTIDE SEQUENCE</scope>
</reference>
<evidence type="ECO:0000313" key="1">
    <source>
        <dbReference type="EMBL" id="CAB4194613.1"/>
    </source>
</evidence>
<accession>A0A6J5RBN3</accession>
<sequence>MTNEGTHYIQRIVDDALKALTQKTAGIIIDPNAVIKPYWLDQTKHYFILDNTTFCCDEKQFVYECKVCKEIMECYYCSFNYDEPHCTEELNEKEV</sequence>
<gene>
    <name evidence="1" type="ORF">UFOVP1264_68</name>
</gene>
<name>A0A6J5RBN3_9CAUD</name>
<protein>
    <submittedName>
        <fullName evidence="1">Uncharacterized protein</fullName>
    </submittedName>
</protein>